<keyword evidence="2" id="KW-0812">Transmembrane</keyword>
<keyword evidence="5" id="KW-1185">Reference proteome</keyword>
<evidence type="ECO:0000256" key="1">
    <source>
        <dbReference type="SAM" id="MobiDB-lite"/>
    </source>
</evidence>
<dbReference type="Proteomes" id="UP000789572">
    <property type="component" value="Unassembled WGS sequence"/>
</dbReference>
<dbReference type="OrthoDB" id="504708at2759"/>
<keyword evidence="3" id="KW-0732">Signal</keyword>
<keyword evidence="2" id="KW-0472">Membrane</keyword>
<feature type="signal peptide" evidence="3">
    <location>
        <begin position="1"/>
        <end position="22"/>
    </location>
</feature>
<dbReference type="PANTHER" id="PTHR45985:SF3">
    <property type="entry name" value="CHITIN DEACETYLASE-LIKE 4"/>
    <property type="match status" value="1"/>
</dbReference>
<evidence type="ECO:0000256" key="2">
    <source>
        <dbReference type="SAM" id="Phobius"/>
    </source>
</evidence>
<feature type="region of interest" description="Disordered" evidence="1">
    <location>
        <begin position="476"/>
        <end position="498"/>
    </location>
</feature>
<proteinExistence type="predicted"/>
<feature type="chain" id="PRO_5040111317" evidence="3">
    <location>
        <begin position="23"/>
        <end position="664"/>
    </location>
</feature>
<dbReference type="InterPro" id="IPR011330">
    <property type="entry name" value="Glyco_hydro/deAcase_b/a-brl"/>
</dbReference>
<evidence type="ECO:0000256" key="3">
    <source>
        <dbReference type="SAM" id="SignalP"/>
    </source>
</evidence>
<protein>
    <submittedName>
        <fullName evidence="4">4935_t:CDS:1</fullName>
    </submittedName>
</protein>
<feature type="region of interest" description="Disordered" evidence="1">
    <location>
        <begin position="629"/>
        <end position="652"/>
    </location>
</feature>
<accession>A0A9N8VNI7</accession>
<evidence type="ECO:0000313" key="5">
    <source>
        <dbReference type="Proteomes" id="UP000789572"/>
    </source>
</evidence>
<dbReference type="GO" id="GO:0005975">
    <property type="term" value="P:carbohydrate metabolic process"/>
    <property type="evidence" value="ECO:0007669"/>
    <property type="project" value="InterPro"/>
</dbReference>
<dbReference type="AlphaFoldDB" id="A0A9N8VNI7"/>
<sequence length="664" mass="71573">MSLMLVLYSLFILSTTLLCSQAAYTCDPTTCVSPNCFCASTTPPGNIPIDQVPQFFVLSFDDAMQPAMQPSNDTFIQDTHPNSAHLVFDTLMKGKKNPNGCPITATYFLQTYYTDFGLVTNWYAAENEVADHTMTHPNLPGEPEITGNILAVNALAGIPKSKITGFRFPFRNYTAPLFQLLSKLGFAYDSTVSAGPTDMYWPYTLDNGIANECWSGICDAGLKLPGMFEFPMYAIPGGDGVMYLMDPLLTVPLDQGKQWLINSFNQHYKNGKAPFGLYLHGAQYLPQPGRPDPGPIIAAYNSVIQYALSQPNVYAVTYSQVLAWMKNPVPVSQLAGHPAFKCTIPKLGKEICNGLDDNGDGNIDEGLKQQCNTPTSTFTTCYNCPVDTPTPGNPLPKSVNQNRFVVSSTCDTVYWDPVAGQCLCQDKSCAFTDLSTIGDSSGNNSTSATLPPNATPAPNQSSVSVFVTAVGSSSIHSSSTITSSSATPTTTDISNVQTSSNGPSAGAMIGGMFALTAIIVGIIMCVVRKKKRASNNFFSNNRQSHQLTDTDFNDTLAIGQPHYYDEKASSYSRGSIISRPDSTYLERTVDYNNGNRMSFAPVAGQRHSFFTANGTAYAPPVSLMPVNGMVSPSPRTPPPPRTPTYGAPSDYGYYPNANGNGAVY</sequence>
<evidence type="ECO:0000313" key="4">
    <source>
        <dbReference type="EMBL" id="CAG8460835.1"/>
    </source>
</evidence>
<reference evidence="4" key="1">
    <citation type="submission" date="2021-06" db="EMBL/GenBank/DDBJ databases">
        <authorList>
            <person name="Kallberg Y."/>
            <person name="Tangrot J."/>
            <person name="Rosling A."/>
        </authorList>
    </citation>
    <scope>NUCLEOTIDE SEQUENCE</scope>
    <source>
        <strain evidence="4">IA702</strain>
    </source>
</reference>
<dbReference type="InterPro" id="IPR052740">
    <property type="entry name" value="CE4"/>
</dbReference>
<organism evidence="4 5">
    <name type="scientific">Paraglomus occultum</name>
    <dbReference type="NCBI Taxonomy" id="144539"/>
    <lineage>
        <taxon>Eukaryota</taxon>
        <taxon>Fungi</taxon>
        <taxon>Fungi incertae sedis</taxon>
        <taxon>Mucoromycota</taxon>
        <taxon>Glomeromycotina</taxon>
        <taxon>Glomeromycetes</taxon>
        <taxon>Paraglomerales</taxon>
        <taxon>Paraglomeraceae</taxon>
        <taxon>Paraglomus</taxon>
    </lineage>
</organism>
<feature type="transmembrane region" description="Helical" evidence="2">
    <location>
        <begin position="505"/>
        <end position="527"/>
    </location>
</feature>
<gene>
    <name evidence="4" type="ORF">POCULU_LOCUS550</name>
</gene>
<comment type="caution">
    <text evidence="4">The sequence shown here is derived from an EMBL/GenBank/DDBJ whole genome shotgun (WGS) entry which is preliminary data.</text>
</comment>
<name>A0A9N8VNI7_9GLOM</name>
<keyword evidence="2" id="KW-1133">Transmembrane helix</keyword>
<dbReference type="EMBL" id="CAJVPJ010000029">
    <property type="protein sequence ID" value="CAG8460835.1"/>
    <property type="molecule type" value="Genomic_DNA"/>
</dbReference>
<dbReference type="PANTHER" id="PTHR45985">
    <property type="match status" value="1"/>
</dbReference>
<dbReference type="SUPFAM" id="SSF88713">
    <property type="entry name" value="Glycoside hydrolase/deacetylase"/>
    <property type="match status" value="1"/>
</dbReference>
<dbReference type="Gene3D" id="3.20.20.370">
    <property type="entry name" value="Glycoside hydrolase/deacetylase"/>
    <property type="match status" value="1"/>
</dbReference>
<feature type="compositionally biased region" description="Low complexity" evidence="1">
    <location>
        <begin position="476"/>
        <end position="494"/>
    </location>
</feature>